<feature type="region of interest" description="Disordered" evidence="1">
    <location>
        <begin position="1"/>
        <end position="52"/>
    </location>
</feature>
<comment type="caution">
    <text evidence="2">The sequence shown here is derived from an EMBL/GenBank/DDBJ whole genome shotgun (WGS) entry which is preliminary data.</text>
</comment>
<dbReference type="AlphaFoldDB" id="A0A9D4QJ58"/>
<name>A0A9D4QJ58_RHISA</name>
<accession>A0A9D4QJ58</accession>
<dbReference type="Proteomes" id="UP000821837">
    <property type="component" value="Chromosome 1"/>
</dbReference>
<evidence type="ECO:0000313" key="3">
    <source>
        <dbReference type="Proteomes" id="UP000821837"/>
    </source>
</evidence>
<protein>
    <submittedName>
        <fullName evidence="2">Uncharacterized protein</fullName>
    </submittedName>
</protein>
<keyword evidence="3" id="KW-1185">Reference proteome</keyword>
<reference evidence="2" key="1">
    <citation type="journal article" date="2020" name="Cell">
        <title>Large-Scale Comparative Analyses of Tick Genomes Elucidate Their Genetic Diversity and Vector Capacities.</title>
        <authorList>
            <consortium name="Tick Genome and Microbiome Consortium (TIGMIC)"/>
            <person name="Jia N."/>
            <person name="Wang J."/>
            <person name="Shi W."/>
            <person name="Du L."/>
            <person name="Sun Y."/>
            <person name="Zhan W."/>
            <person name="Jiang J.F."/>
            <person name="Wang Q."/>
            <person name="Zhang B."/>
            <person name="Ji P."/>
            <person name="Bell-Sakyi L."/>
            <person name="Cui X.M."/>
            <person name="Yuan T.T."/>
            <person name="Jiang B.G."/>
            <person name="Yang W.F."/>
            <person name="Lam T.T."/>
            <person name="Chang Q.C."/>
            <person name="Ding S.J."/>
            <person name="Wang X.J."/>
            <person name="Zhu J.G."/>
            <person name="Ruan X.D."/>
            <person name="Zhao L."/>
            <person name="Wei J.T."/>
            <person name="Ye R.Z."/>
            <person name="Que T.C."/>
            <person name="Du C.H."/>
            <person name="Zhou Y.H."/>
            <person name="Cheng J.X."/>
            <person name="Dai P.F."/>
            <person name="Guo W.B."/>
            <person name="Han X.H."/>
            <person name="Huang E.J."/>
            <person name="Li L.F."/>
            <person name="Wei W."/>
            <person name="Gao Y.C."/>
            <person name="Liu J.Z."/>
            <person name="Shao H.Z."/>
            <person name="Wang X."/>
            <person name="Wang C.C."/>
            <person name="Yang T.C."/>
            <person name="Huo Q.B."/>
            <person name="Li W."/>
            <person name="Chen H.Y."/>
            <person name="Chen S.E."/>
            <person name="Zhou L.G."/>
            <person name="Ni X.B."/>
            <person name="Tian J.H."/>
            <person name="Sheng Y."/>
            <person name="Liu T."/>
            <person name="Pan Y.S."/>
            <person name="Xia L.Y."/>
            <person name="Li J."/>
            <person name="Zhao F."/>
            <person name="Cao W.C."/>
        </authorList>
    </citation>
    <scope>NUCLEOTIDE SEQUENCE</scope>
    <source>
        <strain evidence="2">Rsan-2018</strain>
    </source>
</reference>
<dbReference type="EMBL" id="JABSTV010001245">
    <property type="protein sequence ID" value="KAH7981735.1"/>
    <property type="molecule type" value="Genomic_DNA"/>
</dbReference>
<reference evidence="2" key="2">
    <citation type="submission" date="2021-09" db="EMBL/GenBank/DDBJ databases">
        <authorList>
            <person name="Jia N."/>
            <person name="Wang J."/>
            <person name="Shi W."/>
            <person name="Du L."/>
            <person name="Sun Y."/>
            <person name="Zhan W."/>
            <person name="Jiang J."/>
            <person name="Wang Q."/>
            <person name="Zhang B."/>
            <person name="Ji P."/>
            <person name="Sakyi L.B."/>
            <person name="Cui X."/>
            <person name="Yuan T."/>
            <person name="Jiang B."/>
            <person name="Yang W."/>
            <person name="Lam T.T.-Y."/>
            <person name="Chang Q."/>
            <person name="Ding S."/>
            <person name="Wang X."/>
            <person name="Zhu J."/>
            <person name="Ruan X."/>
            <person name="Zhao L."/>
            <person name="Wei J."/>
            <person name="Que T."/>
            <person name="Du C."/>
            <person name="Cheng J."/>
            <person name="Dai P."/>
            <person name="Han X."/>
            <person name="Huang E."/>
            <person name="Gao Y."/>
            <person name="Liu J."/>
            <person name="Shao H."/>
            <person name="Ye R."/>
            <person name="Li L."/>
            <person name="Wei W."/>
            <person name="Wang X."/>
            <person name="Wang C."/>
            <person name="Huo Q."/>
            <person name="Li W."/>
            <person name="Guo W."/>
            <person name="Chen H."/>
            <person name="Chen S."/>
            <person name="Zhou L."/>
            <person name="Zhou L."/>
            <person name="Ni X."/>
            <person name="Tian J."/>
            <person name="Zhou Y."/>
            <person name="Sheng Y."/>
            <person name="Liu T."/>
            <person name="Pan Y."/>
            <person name="Xia L."/>
            <person name="Li J."/>
            <person name="Zhao F."/>
            <person name="Cao W."/>
        </authorList>
    </citation>
    <scope>NUCLEOTIDE SEQUENCE</scope>
    <source>
        <strain evidence="2">Rsan-2018</strain>
        <tissue evidence="2">Larvae</tissue>
    </source>
</reference>
<gene>
    <name evidence="2" type="ORF">HPB52_000981</name>
</gene>
<sequence length="76" mass="8155">MDDNVHGDAVTETTDARAENGAATPMELTNANDHALVSDKSSDPPDADGADWQLSQTLRQCKKQAQECRNLATLQA</sequence>
<organism evidence="2 3">
    <name type="scientific">Rhipicephalus sanguineus</name>
    <name type="common">Brown dog tick</name>
    <name type="synonym">Ixodes sanguineus</name>
    <dbReference type="NCBI Taxonomy" id="34632"/>
    <lineage>
        <taxon>Eukaryota</taxon>
        <taxon>Metazoa</taxon>
        <taxon>Ecdysozoa</taxon>
        <taxon>Arthropoda</taxon>
        <taxon>Chelicerata</taxon>
        <taxon>Arachnida</taxon>
        <taxon>Acari</taxon>
        <taxon>Parasitiformes</taxon>
        <taxon>Ixodida</taxon>
        <taxon>Ixodoidea</taxon>
        <taxon>Ixodidae</taxon>
        <taxon>Rhipicephalinae</taxon>
        <taxon>Rhipicephalus</taxon>
        <taxon>Rhipicephalus</taxon>
    </lineage>
</organism>
<proteinExistence type="predicted"/>
<evidence type="ECO:0000256" key="1">
    <source>
        <dbReference type="SAM" id="MobiDB-lite"/>
    </source>
</evidence>
<evidence type="ECO:0000313" key="2">
    <source>
        <dbReference type="EMBL" id="KAH7981735.1"/>
    </source>
</evidence>